<dbReference type="KEGG" id="aba:Acid345_2222"/>
<keyword evidence="3" id="KW-1185">Reference proteome</keyword>
<dbReference type="HOGENOM" id="CLU_104065_2_0_0"/>
<dbReference type="InterPro" id="IPR007352">
    <property type="entry name" value="DUF420"/>
</dbReference>
<proteinExistence type="predicted"/>
<dbReference type="EnsemblBacteria" id="ABF41223">
    <property type="protein sequence ID" value="ABF41223"/>
    <property type="gene ID" value="Acid345_2222"/>
</dbReference>
<feature type="transmembrane region" description="Helical" evidence="1">
    <location>
        <begin position="41"/>
        <end position="63"/>
    </location>
</feature>
<feature type="transmembrane region" description="Helical" evidence="1">
    <location>
        <begin position="6"/>
        <end position="29"/>
    </location>
</feature>
<dbReference type="OrthoDB" id="9811380at2"/>
<evidence type="ECO:0000256" key="1">
    <source>
        <dbReference type="SAM" id="Phobius"/>
    </source>
</evidence>
<gene>
    <name evidence="2" type="ordered locus">Acid345_2222</name>
</gene>
<feature type="transmembrane region" description="Helical" evidence="1">
    <location>
        <begin position="83"/>
        <end position="106"/>
    </location>
</feature>
<feature type="transmembrane region" description="Helical" evidence="1">
    <location>
        <begin position="127"/>
        <end position="146"/>
    </location>
</feature>
<dbReference type="STRING" id="204669.Acid345_2222"/>
<dbReference type="PANTHER" id="PTHR37692:SF1">
    <property type="entry name" value="DUF420 DOMAIN-CONTAINING PROTEIN"/>
    <property type="match status" value="1"/>
</dbReference>
<keyword evidence="1" id="KW-0472">Membrane</keyword>
<dbReference type="EMBL" id="CP000360">
    <property type="protein sequence ID" value="ABF41223.1"/>
    <property type="molecule type" value="Genomic_DNA"/>
</dbReference>
<dbReference type="AlphaFoldDB" id="Q1IPH7"/>
<organism evidence="2 3">
    <name type="scientific">Koribacter versatilis (strain Ellin345)</name>
    <dbReference type="NCBI Taxonomy" id="204669"/>
    <lineage>
        <taxon>Bacteria</taxon>
        <taxon>Pseudomonadati</taxon>
        <taxon>Acidobacteriota</taxon>
        <taxon>Terriglobia</taxon>
        <taxon>Terriglobales</taxon>
        <taxon>Candidatus Korobacteraceae</taxon>
        <taxon>Candidatus Korobacter</taxon>
    </lineage>
</organism>
<accession>Q1IPH7</accession>
<dbReference type="Pfam" id="PF04238">
    <property type="entry name" value="DUF420"/>
    <property type="match status" value="1"/>
</dbReference>
<reference evidence="2 3" key="1">
    <citation type="journal article" date="2009" name="Appl. Environ. Microbiol.">
        <title>Three genomes from the phylum Acidobacteria provide insight into the lifestyles of these microorganisms in soils.</title>
        <authorList>
            <person name="Ward N.L."/>
            <person name="Challacombe J.F."/>
            <person name="Janssen P.H."/>
            <person name="Henrissat B."/>
            <person name="Coutinho P.M."/>
            <person name="Wu M."/>
            <person name="Xie G."/>
            <person name="Haft D.H."/>
            <person name="Sait M."/>
            <person name="Badger J."/>
            <person name="Barabote R.D."/>
            <person name="Bradley B."/>
            <person name="Brettin T.S."/>
            <person name="Brinkac L.M."/>
            <person name="Bruce D."/>
            <person name="Creasy T."/>
            <person name="Daugherty S.C."/>
            <person name="Davidsen T.M."/>
            <person name="DeBoy R.T."/>
            <person name="Detter J.C."/>
            <person name="Dodson R.J."/>
            <person name="Durkin A.S."/>
            <person name="Ganapathy A."/>
            <person name="Gwinn-Giglio M."/>
            <person name="Han C.S."/>
            <person name="Khouri H."/>
            <person name="Kiss H."/>
            <person name="Kothari S.P."/>
            <person name="Madupu R."/>
            <person name="Nelson K.E."/>
            <person name="Nelson W.C."/>
            <person name="Paulsen I."/>
            <person name="Penn K."/>
            <person name="Ren Q."/>
            <person name="Rosovitz M.J."/>
            <person name="Selengut J.D."/>
            <person name="Shrivastava S."/>
            <person name="Sullivan S.A."/>
            <person name="Tapia R."/>
            <person name="Thompson L.S."/>
            <person name="Watkins K.L."/>
            <person name="Yang Q."/>
            <person name="Yu C."/>
            <person name="Zafar N."/>
            <person name="Zhou L."/>
            <person name="Kuske C.R."/>
        </authorList>
    </citation>
    <scope>NUCLEOTIDE SEQUENCE [LARGE SCALE GENOMIC DNA]</scope>
    <source>
        <strain evidence="2 3">Ellin345</strain>
    </source>
</reference>
<evidence type="ECO:0008006" key="4">
    <source>
        <dbReference type="Google" id="ProtNLM"/>
    </source>
</evidence>
<keyword evidence="1" id="KW-0812">Transmembrane</keyword>
<dbReference type="PANTHER" id="PTHR37692">
    <property type="entry name" value="HYPOTHETICAL MEMBRANE SPANNING PROTEIN"/>
    <property type="match status" value="1"/>
</dbReference>
<protein>
    <recommendedName>
        <fullName evidence="4">DUF420 domain-containing protein</fullName>
    </recommendedName>
</protein>
<sequence>MQVDLSIFPVINASLNGAAAVLIGTGVYFIKTNRREIHRKFMIAAVSCSALFLVCYLTYHGLLGAQSGSVRKHFAGPPLARDVYFTILTSHTILAVVIVPLVLITLSRGLKARYVQHRAIARWTYPLWMYVSVTGVVIYLMLYKIYV</sequence>
<keyword evidence="1" id="KW-1133">Transmembrane helix</keyword>
<name>Q1IPH7_KORVE</name>
<evidence type="ECO:0000313" key="2">
    <source>
        <dbReference type="EMBL" id="ABF41223.1"/>
    </source>
</evidence>
<dbReference type="eggNOG" id="COG2322">
    <property type="taxonomic scope" value="Bacteria"/>
</dbReference>
<dbReference type="RefSeq" id="WP_011523024.1">
    <property type="nucleotide sequence ID" value="NC_008009.1"/>
</dbReference>
<evidence type="ECO:0000313" key="3">
    <source>
        <dbReference type="Proteomes" id="UP000002432"/>
    </source>
</evidence>
<dbReference type="Proteomes" id="UP000002432">
    <property type="component" value="Chromosome"/>
</dbReference>